<dbReference type="Proteomes" id="UP000229263">
    <property type="component" value="Unassembled WGS sequence"/>
</dbReference>
<dbReference type="InterPro" id="IPR048031">
    <property type="entry name" value="ScyD/ScyE-like"/>
</dbReference>
<dbReference type="InterPro" id="IPR011042">
    <property type="entry name" value="6-blade_b-propeller_TolB-like"/>
</dbReference>
<dbReference type="EMBL" id="PGEY01000001">
    <property type="protein sequence ID" value="PJJ43264.1"/>
    <property type="molecule type" value="Genomic_DNA"/>
</dbReference>
<proteinExistence type="predicted"/>
<evidence type="ECO:0008006" key="4">
    <source>
        <dbReference type="Google" id="ProtNLM"/>
    </source>
</evidence>
<dbReference type="RefSeq" id="WP_066139290.1">
    <property type="nucleotide sequence ID" value="NZ_PGEY01000001.1"/>
</dbReference>
<dbReference type="SUPFAM" id="SSF101898">
    <property type="entry name" value="NHL repeat"/>
    <property type="match status" value="1"/>
</dbReference>
<evidence type="ECO:0000256" key="1">
    <source>
        <dbReference type="SAM" id="SignalP"/>
    </source>
</evidence>
<sequence>MKSRVLAALAAGSLLTVPLVAAPAHAAGASEHSKPSIDSVQSVAEGLVGPLKVAFGPEGSYLVAEAFGGILSSISTDGTRQVLVSAPGKEIAGVSHDRGNTYYFENLAGTDENPQAEGPALVKAIDAQGSTRTLADLFEYEVAHDPDGQTLYGVRDASPECLAQAPYLQTLGEVYSHPYSSVPAANGLYVGDAGGNALYHVAADGTVGLLKTLPAEPIKITEQVAALAGEMGLAVPECMMGLDYWAQPVPTDITVHKQWLYYTVLPGVPGEGLSMGKVYRMNLHSKVTQLVATGLNAPTGVAVDDRGRVFVAELFSGGVGAIRHSESMTVLPVSMASDVAIDGTRVAVTANALTPTGTLLSARIAR</sequence>
<feature type="chain" id="PRO_5045815225" description="ScyD/ScyE family protein" evidence="1">
    <location>
        <begin position="27"/>
        <end position="366"/>
    </location>
</feature>
<organism evidence="2 3">
    <name type="scientific">Glutamicibacter mysorens</name>
    <dbReference type="NCBI Taxonomy" id="257984"/>
    <lineage>
        <taxon>Bacteria</taxon>
        <taxon>Bacillati</taxon>
        <taxon>Actinomycetota</taxon>
        <taxon>Actinomycetes</taxon>
        <taxon>Micrococcales</taxon>
        <taxon>Micrococcaceae</taxon>
        <taxon>Glutamicibacter</taxon>
    </lineage>
</organism>
<dbReference type="Gene3D" id="2.120.10.30">
    <property type="entry name" value="TolB, C-terminal domain"/>
    <property type="match status" value="1"/>
</dbReference>
<protein>
    <recommendedName>
        <fullName evidence="4">ScyD/ScyE family protein</fullName>
    </recommendedName>
</protein>
<feature type="signal peptide" evidence="1">
    <location>
        <begin position="1"/>
        <end position="26"/>
    </location>
</feature>
<gene>
    <name evidence="2" type="ORF">ATK23_0447</name>
</gene>
<reference evidence="2 3" key="1">
    <citation type="submission" date="2017-11" db="EMBL/GenBank/DDBJ databases">
        <title>Sequencing the genomes of 1000 actinobacteria strains.</title>
        <authorList>
            <person name="Klenk H.-P."/>
        </authorList>
    </citation>
    <scope>NUCLEOTIDE SEQUENCE [LARGE SCALE GENOMIC DNA]</scope>
    <source>
        <strain evidence="2 3">DSM 12798</strain>
    </source>
</reference>
<comment type="caution">
    <text evidence="2">The sequence shown here is derived from an EMBL/GenBank/DDBJ whole genome shotgun (WGS) entry which is preliminary data.</text>
</comment>
<name>A0ABX4MYQ3_9MICC</name>
<keyword evidence="1" id="KW-0732">Signal</keyword>
<evidence type="ECO:0000313" key="2">
    <source>
        <dbReference type="EMBL" id="PJJ43264.1"/>
    </source>
</evidence>
<keyword evidence="3" id="KW-1185">Reference proteome</keyword>
<accession>A0ABX4MYQ3</accession>
<dbReference type="NCBIfam" id="NF033206">
    <property type="entry name" value="ScyE_fam"/>
    <property type="match status" value="1"/>
</dbReference>
<evidence type="ECO:0000313" key="3">
    <source>
        <dbReference type="Proteomes" id="UP000229263"/>
    </source>
</evidence>